<protein>
    <submittedName>
        <fullName evidence="6">FAD dependent oxidoreductase TIGR03364</fullName>
    </submittedName>
</protein>
<keyword evidence="4" id="KW-0560">Oxidoreductase</keyword>
<dbReference type="RefSeq" id="WP_089893148.1">
    <property type="nucleotide sequence ID" value="NZ_FOJG01000001.1"/>
</dbReference>
<accession>A0A1I0QTM9</accession>
<dbReference type="AlphaFoldDB" id="A0A1I0QTM9"/>
<dbReference type="InterPro" id="IPR036188">
    <property type="entry name" value="FAD/NAD-bd_sf"/>
</dbReference>
<keyword evidence="3" id="KW-0285">Flavoprotein</keyword>
<organism evidence="6 7">
    <name type="scientific">Chitinophaga arvensicola</name>
    <dbReference type="NCBI Taxonomy" id="29529"/>
    <lineage>
        <taxon>Bacteria</taxon>
        <taxon>Pseudomonadati</taxon>
        <taxon>Bacteroidota</taxon>
        <taxon>Chitinophagia</taxon>
        <taxon>Chitinophagales</taxon>
        <taxon>Chitinophagaceae</taxon>
        <taxon>Chitinophaga</taxon>
    </lineage>
</organism>
<gene>
    <name evidence="6" type="ORF">SAMN04488122_1727</name>
</gene>
<dbReference type="Pfam" id="PF01266">
    <property type="entry name" value="DAO"/>
    <property type="match status" value="1"/>
</dbReference>
<dbReference type="EMBL" id="FOJG01000001">
    <property type="protein sequence ID" value="SEW30745.1"/>
    <property type="molecule type" value="Genomic_DNA"/>
</dbReference>
<dbReference type="STRING" id="29529.SAMN04488122_1727"/>
<comment type="similarity">
    <text evidence="2">Belongs to the DadA oxidoreductase family.</text>
</comment>
<feature type="domain" description="FAD dependent oxidoreductase" evidence="5">
    <location>
        <begin position="7"/>
        <end position="374"/>
    </location>
</feature>
<evidence type="ECO:0000313" key="7">
    <source>
        <dbReference type="Proteomes" id="UP000199310"/>
    </source>
</evidence>
<dbReference type="Gene3D" id="3.50.50.60">
    <property type="entry name" value="FAD/NAD(P)-binding domain"/>
    <property type="match status" value="1"/>
</dbReference>
<dbReference type="Proteomes" id="UP000199310">
    <property type="component" value="Unassembled WGS sequence"/>
</dbReference>
<evidence type="ECO:0000256" key="1">
    <source>
        <dbReference type="ARBA" id="ARBA00001974"/>
    </source>
</evidence>
<dbReference type="InterPro" id="IPR017741">
    <property type="entry name" value="FAD-dependent_OxRdtase_HpnW"/>
</dbReference>
<dbReference type="SUPFAM" id="SSF51905">
    <property type="entry name" value="FAD/NAD(P)-binding domain"/>
    <property type="match status" value="1"/>
</dbReference>
<sequence length="381" mass="41807">MQQQQADVAVIGAGIVGLAMAYQLASKGRKVVLFERNSKAISASIRNFGLVWPVGQTAGKMYDRAMRSRRTWKTLAAATGLQCQETGSLHLAYAHDELAVLEEFAQGALGNGYTAELITPAQIGKYTQAVKTNGLLGALWSPTEMTVNPRQASAAIAKHLEENMQVTMRFGTAVNGISMPYIETKDERWKVEEVFVCSGADFETLYPAEFAAAPLKKCKLQMMRTIPQPGNWQLGPALCAGLTLAHYAAFDSCKTLEPLKQRFAQEMPDYVKWGIHLLISQNGAGELTIGDSHEYGPDFEPFDKAFINDLILQYMHTFLQAPEYTIQEQWHGIYPKLTNGKTDLVFSPEKNVTIVNGLGGAGMTLSFGLAEEVVNNVQAFA</sequence>
<evidence type="ECO:0000313" key="6">
    <source>
        <dbReference type="EMBL" id="SEW30745.1"/>
    </source>
</evidence>
<dbReference type="PANTHER" id="PTHR13847:SF286">
    <property type="entry name" value="D-AMINO ACID DEHYDROGENASE"/>
    <property type="match status" value="1"/>
</dbReference>
<dbReference type="Gene3D" id="3.30.9.10">
    <property type="entry name" value="D-Amino Acid Oxidase, subunit A, domain 2"/>
    <property type="match status" value="1"/>
</dbReference>
<dbReference type="InterPro" id="IPR006076">
    <property type="entry name" value="FAD-dep_OxRdtase"/>
</dbReference>
<dbReference type="PANTHER" id="PTHR13847">
    <property type="entry name" value="SARCOSINE DEHYDROGENASE-RELATED"/>
    <property type="match status" value="1"/>
</dbReference>
<proteinExistence type="inferred from homology"/>
<name>A0A1I0QTM9_9BACT</name>
<reference evidence="7" key="1">
    <citation type="submission" date="2016-10" db="EMBL/GenBank/DDBJ databases">
        <authorList>
            <person name="Varghese N."/>
            <person name="Submissions S."/>
        </authorList>
    </citation>
    <scope>NUCLEOTIDE SEQUENCE [LARGE SCALE GENOMIC DNA]</scope>
    <source>
        <strain evidence="7">DSM 3695</strain>
    </source>
</reference>
<dbReference type="GO" id="GO:0016491">
    <property type="term" value="F:oxidoreductase activity"/>
    <property type="evidence" value="ECO:0007669"/>
    <property type="project" value="UniProtKB-KW"/>
</dbReference>
<evidence type="ECO:0000256" key="4">
    <source>
        <dbReference type="ARBA" id="ARBA00023002"/>
    </source>
</evidence>
<dbReference type="GO" id="GO:0005737">
    <property type="term" value="C:cytoplasm"/>
    <property type="evidence" value="ECO:0007669"/>
    <property type="project" value="TreeGrafter"/>
</dbReference>
<keyword evidence="7" id="KW-1185">Reference proteome</keyword>
<dbReference type="OrthoDB" id="9799943at2"/>
<dbReference type="NCBIfam" id="TIGR03364">
    <property type="entry name" value="HpnW_proposed"/>
    <property type="match status" value="1"/>
</dbReference>
<evidence type="ECO:0000256" key="3">
    <source>
        <dbReference type="ARBA" id="ARBA00022630"/>
    </source>
</evidence>
<evidence type="ECO:0000256" key="2">
    <source>
        <dbReference type="ARBA" id="ARBA00009410"/>
    </source>
</evidence>
<evidence type="ECO:0000259" key="5">
    <source>
        <dbReference type="Pfam" id="PF01266"/>
    </source>
</evidence>
<comment type="cofactor">
    <cofactor evidence="1">
        <name>FAD</name>
        <dbReference type="ChEBI" id="CHEBI:57692"/>
    </cofactor>
</comment>